<dbReference type="InterPro" id="IPR009875">
    <property type="entry name" value="PilZ_domain"/>
</dbReference>
<organism evidence="5 6">
    <name type="scientific">Cohnella lupini</name>
    <dbReference type="NCBI Taxonomy" id="1294267"/>
    <lineage>
        <taxon>Bacteria</taxon>
        <taxon>Bacillati</taxon>
        <taxon>Bacillota</taxon>
        <taxon>Bacilli</taxon>
        <taxon>Bacillales</taxon>
        <taxon>Paenibacillaceae</taxon>
        <taxon>Cohnella</taxon>
    </lineage>
</organism>
<gene>
    <name evidence="5" type="ORF">DFP95_12179</name>
</gene>
<dbReference type="PANTHER" id="PTHR43060">
    <property type="entry name" value="3-HYDROXYISOBUTYRATE DEHYDROGENASE-LIKE 1, MITOCHONDRIAL-RELATED"/>
    <property type="match status" value="1"/>
</dbReference>
<dbReference type="PROSITE" id="PS00895">
    <property type="entry name" value="3_HYDROXYISOBUT_DH"/>
    <property type="match status" value="1"/>
</dbReference>
<dbReference type="SUPFAM" id="SSF51735">
    <property type="entry name" value="NAD(P)-binding Rossmann-fold domains"/>
    <property type="match status" value="1"/>
</dbReference>
<dbReference type="OrthoDB" id="9786703at2"/>
<dbReference type="PANTHER" id="PTHR43060:SF15">
    <property type="entry name" value="3-HYDROXYISOBUTYRATE DEHYDROGENASE-LIKE 1, MITOCHONDRIAL-RELATED"/>
    <property type="match status" value="1"/>
</dbReference>
<comment type="similarity">
    <text evidence="1">Belongs to the HIBADH-related family.</text>
</comment>
<dbReference type="Pfam" id="PF14833">
    <property type="entry name" value="NAD_binding_11"/>
    <property type="match status" value="1"/>
</dbReference>
<evidence type="ECO:0000256" key="1">
    <source>
        <dbReference type="ARBA" id="ARBA00009080"/>
    </source>
</evidence>
<dbReference type="InterPro" id="IPR013328">
    <property type="entry name" value="6PGD_dom2"/>
</dbReference>
<dbReference type="EMBL" id="QRDY01000021">
    <property type="protein sequence ID" value="RED54823.1"/>
    <property type="molecule type" value="Genomic_DNA"/>
</dbReference>
<evidence type="ECO:0000259" key="3">
    <source>
        <dbReference type="Pfam" id="PF07238"/>
    </source>
</evidence>
<dbReference type="GO" id="GO:0050661">
    <property type="term" value="F:NADP binding"/>
    <property type="evidence" value="ECO:0007669"/>
    <property type="project" value="InterPro"/>
</dbReference>
<sequence>MKSIGFIGLGTMGEPMAANLLRKGYSVLVYNRTPGKAAQLIELGADEVDSPLEVAKRVDVVITMISNDQAIEEVYFGEDGILKELKPGTTIIDSSTISPTLALKLASEVSSRFSDFIDAPVTGSKPAAIDGSLLFMAGGDKQTIDDHQDILLSMGREIIYMGENGSGATAKLAHNTIVGINAAGLIEGMAIAAKSGIDASSFLRVVQSGGAASKQADLKGRKIIEGDYSVQFSLALMLKDLRLSSVLTDSIGVSTPMLEATKSLFQLGQSAGYGESDLAALAHIYENWIGKKIGEPVIPATAEKKNAERRKTTRLPLDIPLMMSIYQWEGDGGFSGQSVLGHLRDLSEDGIQIESDFPLEKDMFIVIHFLQESELPPMTAKIIRIERSPGTFKYGCMLSALPLYQRLQLQEYIVSQSQ</sequence>
<dbReference type="RefSeq" id="WP_115995178.1">
    <property type="nucleotide sequence ID" value="NZ_QRDY01000021.1"/>
</dbReference>
<dbReference type="GO" id="GO:0016054">
    <property type="term" value="P:organic acid catabolic process"/>
    <property type="evidence" value="ECO:0007669"/>
    <property type="project" value="UniProtKB-ARBA"/>
</dbReference>
<dbReference type="InterPro" id="IPR029154">
    <property type="entry name" value="HIBADH-like_NADP-bd"/>
</dbReference>
<protein>
    <submittedName>
        <fullName evidence="5">3-hydroxyisobutyrate dehydrogenase</fullName>
    </submittedName>
</protein>
<name>A0A3D9HZB8_9BACL</name>
<dbReference type="GO" id="GO:0051287">
    <property type="term" value="F:NAD binding"/>
    <property type="evidence" value="ECO:0007669"/>
    <property type="project" value="InterPro"/>
</dbReference>
<feature type="domain" description="PilZ" evidence="3">
    <location>
        <begin position="308"/>
        <end position="413"/>
    </location>
</feature>
<dbReference type="AlphaFoldDB" id="A0A3D9HZB8"/>
<evidence type="ECO:0000259" key="2">
    <source>
        <dbReference type="Pfam" id="PF03446"/>
    </source>
</evidence>
<dbReference type="Pfam" id="PF03446">
    <property type="entry name" value="NAD_binding_2"/>
    <property type="match status" value="1"/>
</dbReference>
<dbReference type="Gene3D" id="1.10.1040.10">
    <property type="entry name" value="N-(1-d-carboxylethyl)-l-norvaline Dehydrogenase, domain 2"/>
    <property type="match status" value="1"/>
</dbReference>
<dbReference type="GO" id="GO:0016491">
    <property type="term" value="F:oxidoreductase activity"/>
    <property type="evidence" value="ECO:0007669"/>
    <property type="project" value="InterPro"/>
</dbReference>
<proteinExistence type="inferred from homology"/>
<dbReference type="GO" id="GO:0035438">
    <property type="term" value="F:cyclic-di-GMP binding"/>
    <property type="evidence" value="ECO:0007669"/>
    <property type="project" value="InterPro"/>
</dbReference>
<dbReference type="Proteomes" id="UP000256869">
    <property type="component" value="Unassembled WGS sequence"/>
</dbReference>
<dbReference type="Pfam" id="PF07238">
    <property type="entry name" value="PilZ"/>
    <property type="match status" value="1"/>
</dbReference>
<dbReference type="InterPro" id="IPR008927">
    <property type="entry name" value="6-PGluconate_DH-like_C_sf"/>
</dbReference>
<dbReference type="SUPFAM" id="SSF141371">
    <property type="entry name" value="PilZ domain-like"/>
    <property type="match status" value="1"/>
</dbReference>
<accession>A0A3D9HZB8</accession>
<dbReference type="InterPro" id="IPR002204">
    <property type="entry name" value="3-OH-isobutyrate_DH-rel_CS"/>
</dbReference>
<evidence type="ECO:0000259" key="4">
    <source>
        <dbReference type="Pfam" id="PF14833"/>
    </source>
</evidence>
<dbReference type="InterPro" id="IPR006115">
    <property type="entry name" value="6PGDH_NADP-bd"/>
</dbReference>
<evidence type="ECO:0000313" key="6">
    <source>
        <dbReference type="Proteomes" id="UP000256869"/>
    </source>
</evidence>
<evidence type="ECO:0000313" key="5">
    <source>
        <dbReference type="EMBL" id="RED54823.1"/>
    </source>
</evidence>
<keyword evidence="6" id="KW-1185">Reference proteome</keyword>
<dbReference type="Gene3D" id="3.40.50.720">
    <property type="entry name" value="NAD(P)-binding Rossmann-like Domain"/>
    <property type="match status" value="1"/>
</dbReference>
<feature type="domain" description="6-phosphogluconate dehydrogenase NADP-binding" evidence="2">
    <location>
        <begin position="3"/>
        <end position="162"/>
    </location>
</feature>
<dbReference type="SUPFAM" id="SSF48179">
    <property type="entry name" value="6-phosphogluconate dehydrogenase C-terminal domain-like"/>
    <property type="match status" value="1"/>
</dbReference>
<feature type="domain" description="3-hydroxyisobutyrate dehydrogenase-like NAD-binding" evidence="4">
    <location>
        <begin position="165"/>
        <end position="284"/>
    </location>
</feature>
<comment type="caution">
    <text evidence="5">The sequence shown here is derived from an EMBL/GenBank/DDBJ whole genome shotgun (WGS) entry which is preliminary data.</text>
</comment>
<dbReference type="Gene3D" id="2.40.10.220">
    <property type="entry name" value="predicted glycosyltransferase like domains"/>
    <property type="match status" value="1"/>
</dbReference>
<reference evidence="5 6" key="1">
    <citation type="submission" date="2018-07" db="EMBL/GenBank/DDBJ databases">
        <title>Genomic Encyclopedia of Type Strains, Phase III (KMG-III): the genomes of soil and plant-associated and newly described type strains.</title>
        <authorList>
            <person name="Whitman W."/>
        </authorList>
    </citation>
    <scope>NUCLEOTIDE SEQUENCE [LARGE SCALE GENOMIC DNA]</scope>
    <source>
        <strain evidence="5 6">CECT 8236</strain>
    </source>
</reference>
<dbReference type="InterPro" id="IPR036291">
    <property type="entry name" value="NAD(P)-bd_dom_sf"/>
</dbReference>